<dbReference type="InterPro" id="IPR010208">
    <property type="entry name" value="Ion_transpt_RnfC/RsxC"/>
</dbReference>
<dbReference type="HAMAP" id="MF_00461">
    <property type="entry name" value="RsxC_RnfC"/>
    <property type="match status" value="1"/>
</dbReference>
<name>A0A0U9HGP7_9FIRM</name>
<dbReference type="Proteomes" id="UP000062160">
    <property type="component" value="Unassembled WGS sequence"/>
</dbReference>
<comment type="cofactor">
    <cofactor evidence="8">
        <name>[4Fe-4S] cluster</name>
        <dbReference type="ChEBI" id="CHEBI:49883"/>
    </cofactor>
    <text evidence="8">Binds 2 [4Fe-4S] clusters per subunit.</text>
</comment>
<evidence type="ECO:0000256" key="6">
    <source>
        <dbReference type="ARBA" id="ARBA00023004"/>
    </source>
</evidence>
<keyword evidence="7 8" id="KW-0411">Iron-sulfur</keyword>
<dbReference type="PANTHER" id="PTHR43034:SF2">
    <property type="entry name" value="ION-TRANSLOCATING OXIDOREDUCTASE COMPLEX SUBUNIT C"/>
    <property type="match status" value="1"/>
</dbReference>
<feature type="binding site" evidence="8">
    <location>
        <position position="372"/>
    </location>
    <ligand>
        <name>[4Fe-4S] cluster</name>
        <dbReference type="ChEBI" id="CHEBI:49883"/>
        <label>1</label>
    </ligand>
</feature>
<dbReference type="SUPFAM" id="SSF46548">
    <property type="entry name" value="alpha-helical ferredoxin"/>
    <property type="match status" value="1"/>
</dbReference>
<evidence type="ECO:0000256" key="4">
    <source>
        <dbReference type="ARBA" id="ARBA00022737"/>
    </source>
</evidence>
<feature type="domain" description="4Fe-4S ferredoxin-type" evidence="9">
    <location>
        <begin position="357"/>
        <end position="386"/>
    </location>
</feature>
<evidence type="ECO:0000256" key="5">
    <source>
        <dbReference type="ARBA" id="ARBA00022982"/>
    </source>
</evidence>
<dbReference type="OrthoDB" id="9767754at2"/>
<dbReference type="GO" id="GO:0005886">
    <property type="term" value="C:plasma membrane"/>
    <property type="evidence" value="ECO:0007669"/>
    <property type="project" value="UniProtKB-SubCell"/>
</dbReference>
<comment type="subunit">
    <text evidence="8">The complex is composed of six subunits: RnfA, RnfB, RnfC, RnfD, RnfE and RnfG.</text>
</comment>
<dbReference type="AlphaFoldDB" id="A0A0U9HGP7"/>
<keyword evidence="1 8" id="KW-0813">Transport</keyword>
<dbReference type="NCBIfam" id="NF003454">
    <property type="entry name" value="PRK05035.1"/>
    <property type="match status" value="1"/>
</dbReference>
<evidence type="ECO:0000256" key="8">
    <source>
        <dbReference type="HAMAP-Rule" id="MF_00461"/>
    </source>
</evidence>
<keyword evidence="8" id="KW-0472">Membrane</keyword>
<dbReference type="GO" id="GO:0022900">
    <property type="term" value="P:electron transport chain"/>
    <property type="evidence" value="ECO:0007669"/>
    <property type="project" value="UniProtKB-UniRule"/>
</dbReference>
<keyword evidence="11" id="KW-1185">Reference proteome</keyword>
<keyword evidence="8" id="KW-1003">Cell membrane</keyword>
<dbReference type="Gene3D" id="3.30.70.20">
    <property type="match status" value="1"/>
</dbReference>
<dbReference type="GO" id="GO:0009055">
    <property type="term" value="F:electron transfer activity"/>
    <property type="evidence" value="ECO:0007669"/>
    <property type="project" value="InterPro"/>
</dbReference>
<dbReference type="Pfam" id="PF13375">
    <property type="entry name" value="RnfC_N"/>
    <property type="match status" value="1"/>
</dbReference>
<evidence type="ECO:0000256" key="3">
    <source>
        <dbReference type="ARBA" id="ARBA00022723"/>
    </source>
</evidence>
<dbReference type="Pfam" id="PF01512">
    <property type="entry name" value="Complex1_51K"/>
    <property type="match status" value="1"/>
</dbReference>
<feature type="binding site" evidence="8">
    <location>
        <position position="369"/>
    </location>
    <ligand>
        <name>[4Fe-4S] cluster</name>
        <dbReference type="ChEBI" id="CHEBI:49883"/>
        <label>1</label>
    </ligand>
</feature>
<feature type="domain" description="4Fe-4S ferredoxin-type" evidence="9">
    <location>
        <begin position="394"/>
        <end position="424"/>
    </location>
</feature>
<keyword evidence="2 8" id="KW-0004">4Fe-4S</keyword>
<feature type="binding site" evidence="8">
    <location>
        <position position="415"/>
    </location>
    <ligand>
        <name>[4Fe-4S] cluster</name>
        <dbReference type="ChEBI" id="CHEBI:49883"/>
        <label>1</label>
    </ligand>
</feature>
<dbReference type="PROSITE" id="PS00198">
    <property type="entry name" value="4FE4S_FER_1"/>
    <property type="match status" value="1"/>
</dbReference>
<dbReference type="InterPro" id="IPR011538">
    <property type="entry name" value="Nuo51_FMN-bd"/>
</dbReference>
<feature type="binding site" evidence="8">
    <location>
        <position position="411"/>
    </location>
    <ligand>
        <name>[4Fe-4S] cluster</name>
        <dbReference type="ChEBI" id="CHEBI:49883"/>
        <label>2</label>
    </ligand>
</feature>
<proteinExistence type="inferred from homology"/>
<dbReference type="InterPro" id="IPR017900">
    <property type="entry name" value="4Fe4S_Fe_S_CS"/>
</dbReference>
<evidence type="ECO:0000256" key="2">
    <source>
        <dbReference type="ARBA" id="ARBA00022485"/>
    </source>
</evidence>
<organism evidence="10">
    <name type="scientific">Tepidanaerobacter syntrophicus</name>
    <dbReference type="NCBI Taxonomy" id="224999"/>
    <lineage>
        <taxon>Bacteria</taxon>
        <taxon>Bacillati</taxon>
        <taxon>Bacillota</taxon>
        <taxon>Clostridia</taxon>
        <taxon>Thermosediminibacterales</taxon>
        <taxon>Tepidanaerobacteraceae</taxon>
        <taxon>Tepidanaerobacter</taxon>
    </lineage>
</organism>
<protein>
    <recommendedName>
        <fullName evidence="8">Ion-translocating oxidoreductase complex subunit C</fullName>
        <ecNumber evidence="8">7.-.-.-</ecNumber>
    </recommendedName>
    <alternativeName>
        <fullName evidence="8">Rnf electron transport complex subunit C</fullName>
    </alternativeName>
</protein>
<dbReference type="PROSITE" id="PS51379">
    <property type="entry name" value="4FE4S_FER_2"/>
    <property type="match status" value="2"/>
</dbReference>
<feature type="binding site" evidence="8">
    <location>
        <position position="366"/>
    </location>
    <ligand>
        <name>[4Fe-4S] cluster</name>
        <dbReference type="ChEBI" id="CHEBI:49883"/>
        <label>1</label>
    </ligand>
</feature>
<evidence type="ECO:0000259" key="9">
    <source>
        <dbReference type="PROSITE" id="PS51379"/>
    </source>
</evidence>
<sequence>MVKTFNGGIHPPYNKELTKNKPIKEAVLPSKVILPMGMHVGAPCEPLVKVGDMVKKGQKIGDSKAFVSVPVHASISGKVIAVEPRLWPGGGLMMSVVIESDGKDEAYEDINPPKPLDKLTPEEIKSIIREAGMAGLGGAGFPTHVKLAVPPEKNIDTIIVNAAECEPYITADHRLLLEHPEDVVLGLKAIMKAVNVNKGIIAIEDNKIDALDGINRAIAGSEGIQVIILATKYPQGGEKQLIQAVTDREVPSGGLPMDVGVIVNNAGTCAAIAKVLKTGMPLIERITTVTGSGINEPSNLLIRIGTPLIDIIEQCGGFKGTPGKVLMGGPMMGLAQSTLDVPAIKGTSGILVLEKSDVKLFEPSTCINCARCVDACPINLLPTRLAKFSEKGRWKDAEDYHAMDCIECGCCAYVCPAHIPLTQHIRIAKNTITALRKKNKK</sequence>
<dbReference type="InterPro" id="IPR019554">
    <property type="entry name" value="Soluble_ligand-bd"/>
</dbReference>
<dbReference type="EC" id="7.-.-.-" evidence="8"/>
<reference evidence="10" key="1">
    <citation type="journal article" date="2016" name="Genome Announc.">
        <title>Draft Genome Sequence of the Syntrophic Lactate-Degrading Bacterium Tepidanaerobacter syntrophicus JLT.</title>
        <authorList>
            <person name="Matsuura N."/>
            <person name="Ohashi A."/>
            <person name="Tourlousse D.M."/>
            <person name="Sekiguchi Y."/>
        </authorList>
    </citation>
    <scope>NUCLEOTIDE SEQUENCE [LARGE SCALE GENOMIC DNA]</scope>
    <source>
        <strain evidence="10">JL</strain>
    </source>
</reference>
<evidence type="ECO:0000256" key="1">
    <source>
        <dbReference type="ARBA" id="ARBA00022448"/>
    </source>
</evidence>
<dbReference type="RefSeq" id="WP_059033471.1">
    <property type="nucleotide sequence ID" value="NZ_DF977003.1"/>
</dbReference>
<dbReference type="PANTHER" id="PTHR43034">
    <property type="entry name" value="ION-TRANSLOCATING OXIDOREDUCTASE COMPLEX SUBUNIT C"/>
    <property type="match status" value="1"/>
</dbReference>
<dbReference type="Pfam" id="PF12838">
    <property type="entry name" value="Fer4_7"/>
    <property type="match status" value="1"/>
</dbReference>
<keyword evidence="8" id="KW-1278">Translocase</keyword>
<keyword evidence="4 8" id="KW-0677">Repeat</keyword>
<evidence type="ECO:0000256" key="7">
    <source>
        <dbReference type="ARBA" id="ARBA00023014"/>
    </source>
</evidence>
<comment type="function">
    <text evidence="8">Part of a membrane-bound complex that couples electron transfer with translocation of ions across the membrane.</text>
</comment>
<keyword evidence="5 8" id="KW-0249">Electron transport</keyword>
<evidence type="ECO:0000313" key="10">
    <source>
        <dbReference type="EMBL" id="GAQ25866.1"/>
    </source>
</evidence>
<dbReference type="EMBL" id="DF977003">
    <property type="protein sequence ID" value="GAQ25866.1"/>
    <property type="molecule type" value="Genomic_DNA"/>
</dbReference>
<feature type="binding site" evidence="8">
    <location>
        <position position="376"/>
    </location>
    <ligand>
        <name>[4Fe-4S] cluster</name>
        <dbReference type="ChEBI" id="CHEBI:49883"/>
        <label>2</label>
    </ligand>
</feature>
<feature type="binding site" evidence="8">
    <location>
        <position position="408"/>
    </location>
    <ligand>
        <name>[4Fe-4S] cluster</name>
        <dbReference type="ChEBI" id="CHEBI:49883"/>
        <label>2</label>
    </ligand>
</feature>
<dbReference type="GO" id="GO:0046872">
    <property type="term" value="F:metal ion binding"/>
    <property type="evidence" value="ECO:0007669"/>
    <property type="project" value="UniProtKB-KW"/>
</dbReference>
<comment type="similarity">
    <text evidence="8">Belongs to the 4Fe4S bacterial-type ferredoxin family. RnfC subfamily.</text>
</comment>
<dbReference type="InterPro" id="IPR026902">
    <property type="entry name" value="RnfC_N"/>
</dbReference>
<feature type="binding site" evidence="8">
    <location>
        <position position="405"/>
    </location>
    <ligand>
        <name>[4Fe-4S] cluster</name>
        <dbReference type="ChEBI" id="CHEBI:49883"/>
        <label>2</label>
    </ligand>
</feature>
<dbReference type="Gene3D" id="3.40.50.11540">
    <property type="entry name" value="NADH-ubiquinone oxidoreductase 51kDa subunit"/>
    <property type="match status" value="1"/>
</dbReference>
<keyword evidence="3 8" id="KW-0479">Metal-binding</keyword>
<evidence type="ECO:0000313" key="11">
    <source>
        <dbReference type="Proteomes" id="UP000062160"/>
    </source>
</evidence>
<keyword evidence="6 8" id="KW-0408">Iron</keyword>
<gene>
    <name evidence="8" type="primary">rnfC</name>
    <name evidence="10" type="ORF">TSYNT_9115</name>
</gene>
<dbReference type="GO" id="GO:0051539">
    <property type="term" value="F:4 iron, 4 sulfur cluster binding"/>
    <property type="evidence" value="ECO:0007669"/>
    <property type="project" value="UniProtKB-KW"/>
</dbReference>
<comment type="subcellular location">
    <subcellularLocation>
        <location evidence="8">Cell membrane</location>
        <topology evidence="8">Peripheral membrane protein</topology>
    </subcellularLocation>
</comment>
<accession>A0A0U9HGP7</accession>
<dbReference type="NCBIfam" id="TIGR01945">
    <property type="entry name" value="rnfC"/>
    <property type="match status" value="1"/>
</dbReference>
<dbReference type="Pfam" id="PF10531">
    <property type="entry name" value="SLBB"/>
    <property type="match status" value="1"/>
</dbReference>
<dbReference type="SUPFAM" id="SSF142019">
    <property type="entry name" value="Nqo1 FMN-binding domain-like"/>
    <property type="match status" value="1"/>
</dbReference>
<dbReference type="STRING" id="224999.GCA_001485475_01902"/>
<dbReference type="InterPro" id="IPR037225">
    <property type="entry name" value="Nuo51_FMN-bd_sf"/>
</dbReference>
<dbReference type="InterPro" id="IPR017896">
    <property type="entry name" value="4Fe4S_Fe-S-bd"/>
</dbReference>